<dbReference type="EMBL" id="KF626666">
    <property type="protein sequence ID" value="AHB12147.1"/>
    <property type="molecule type" value="Genomic_DNA"/>
</dbReference>
<dbReference type="RefSeq" id="YP_008858925.1">
    <property type="nucleotide sequence ID" value="NC_022982.1"/>
</dbReference>
<organism evidence="1 2">
    <name type="scientific">Xylella phage Paz</name>
    <dbReference type="NCBI Taxonomy" id="1415145"/>
    <lineage>
        <taxon>Viruses</taxon>
        <taxon>Duplodnaviria</taxon>
        <taxon>Heunggongvirae</taxon>
        <taxon>Uroviricota</taxon>
        <taxon>Caudoviricetes</taxon>
        <taxon>Autographivirales</taxon>
        <taxon>Autonotataviridae</taxon>
        <taxon>Gujervirinae</taxon>
        <taxon>Pazvirus</taxon>
        <taxon>Pazvirus paz</taxon>
    </lineage>
</organism>
<evidence type="ECO:0000313" key="2">
    <source>
        <dbReference type="Proteomes" id="UP000018622"/>
    </source>
</evidence>
<reference evidence="1 2" key="1">
    <citation type="journal article" date="2014" name="J. Bacteriol.">
        <title>Characterization of novel virulent broad-host-range phages of Xylella fastidiosa and Xanthomonas.</title>
        <authorList>
            <person name="Ahern S.J."/>
            <person name="Das M."/>
            <person name="Bhowmick T.S."/>
            <person name="Young R."/>
            <person name="Gonzalez C.F."/>
        </authorList>
    </citation>
    <scope>NUCLEOTIDE SEQUENCE [LARGE SCALE GENOMIC DNA]</scope>
</reference>
<proteinExistence type="predicted"/>
<dbReference type="Proteomes" id="UP000018622">
    <property type="component" value="Segment"/>
</dbReference>
<name>V5Q7M7_9CAUD</name>
<dbReference type="GeneID" id="17777829"/>
<gene>
    <name evidence="1" type="ORF">Paz_50</name>
</gene>
<dbReference type="KEGG" id="vg:17777829"/>
<protein>
    <submittedName>
        <fullName evidence="1">O-spanin</fullName>
    </submittedName>
</protein>
<evidence type="ECO:0000313" key="1">
    <source>
        <dbReference type="EMBL" id="AHB12147.1"/>
    </source>
</evidence>
<accession>V5Q7M7</accession>
<dbReference type="Pfam" id="PF23793">
    <property type="entry name" value="LysC"/>
    <property type="match status" value="1"/>
</dbReference>
<dbReference type="OrthoDB" id="34201at10239"/>
<dbReference type="InterPro" id="IPR058979">
    <property type="entry name" value="LysC-like"/>
</dbReference>
<sequence>MRKQNKTVLCIKSGLISLFLMTLLTSCASIEFPKAWLDDCAVTYPADGPMTQWDLYLLAQDRKLDVDRCNVDKAALRAFVESHPKLSIKK</sequence>
<keyword evidence="2" id="KW-1185">Reference proteome</keyword>
<dbReference type="PROSITE" id="PS51257">
    <property type="entry name" value="PROKAR_LIPOPROTEIN"/>
    <property type="match status" value="1"/>
</dbReference>